<dbReference type="Proteomes" id="UP000494160">
    <property type="component" value="Unassembled WGS sequence"/>
</dbReference>
<keyword evidence="4" id="KW-0788">Thiol protease</keyword>
<evidence type="ECO:0000313" key="7">
    <source>
        <dbReference type="EMBL" id="GET13104.1"/>
    </source>
</evidence>
<evidence type="ECO:0000259" key="6">
    <source>
        <dbReference type="PROSITE" id="PS51935"/>
    </source>
</evidence>
<dbReference type="InterPro" id="IPR041219">
    <property type="entry name" value="Phage_lysozyme2"/>
</dbReference>
<dbReference type="GO" id="GO:0006508">
    <property type="term" value="P:proteolysis"/>
    <property type="evidence" value="ECO:0007669"/>
    <property type="project" value="UniProtKB-KW"/>
</dbReference>
<evidence type="ECO:0000256" key="2">
    <source>
        <dbReference type="ARBA" id="ARBA00022670"/>
    </source>
</evidence>
<evidence type="ECO:0000256" key="4">
    <source>
        <dbReference type="ARBA" id="ARBA00022807"/>
    </source>
</evidence>
<keyword evidence="3" id="KW-0378">Hydrolase</keyword>
<feature type="domain" description="NlpC/P60" evidence="6">
    <location>
        <begin position="238"/>
        <end position="388"/>
    </location>
</feature>
<reference evidence="7" key="1">
    <citation type="submission" date="2019-10" db="EMBL/GenBank/DDBJ databases">
        <title>Lactobacillus agilis SN811 Whole Genome Sequencing Project.</title>
        <authorList>
            <person name="Suzuki S."/>
            <person name="Endo A."/>
            <person name="Maeno S."/>
            <person name="Shiwa Y."/>
            <person name="Matsutani M."/>
            <person name="Kajikawa A."/>
        </authorList>
    </citation>
    <scope>NUCLEOTIDE SEQUENCE</scope>
    <source>
        <strain evidence="7">SN811</strain>
    </source>
</reference>
<sequence>MKVAKIVWPTIGVISVFFILIVGLIISGSSGSDNSGCEVNPTEESATNLAGANTGSWADKNSAQYQAAKTIWETLTKKEGFSGAGAAGAIGNAIGESGLKVEIVNQYGYGGLFQWSTTRFTGAGFVKVGDKSTYILENEIKTMQYELHHGWKKTKTSVGKATEVKSATLNWFYDYEGMRGHEDQYGTQRDSGAEWAYREFGGANIQANDSLLGNVTDVADFGEGTVAQDTEAVCSDLGDSDSEIVNKAKKLLGYFTYQQLHGVSYIGSIDNPNRDGVTDCSGFVWLVLAQAGYKVPDNMSWYTGSMESDAKKEHKYLKEISKNEAQAGDIVIVNTGSGSGDNGHTAFLEENWHGDKTKIVQQSGPTGVGKVREGEYGSSFKSLLDDGGKPVFARPIKKGESK</sequence>
<proteinExistence type="inferred from homology"/>
<protein>
    <recommendedName>
        <fullName evidence="6">NlpC/P60 domain-containing protein</fullName>
    </recommendedName>
</protein>
<keyword evidence="2" id="KW-0645">Protease</keyword>
<dbReference type="Gene3D" id="1.10.530.10">
    <property type="match status" value="1"/>
</dbReference>
<dbReference type="Gene3D" id="3.90.1720.10">
    <property type="entry name" value="endopeptidase domain like (from Nostoc punctiforme)"/>
    <property type="match status" value="1"/>
</dbReference>
<dbReference type="AlphaFoldDB" id="A0A6F9Y6B5"/>
<evidence type="ECO:0000256" key="1">
    <source>
        <dbReference type="ARBA" id="ARBA00007074"/>
    </source>
</evidence>
<dbReference type="SUPFAM" id="SSF54001">
    <property type="entry name" value="Cysteine proteinases"/>
    <property type="match status" value="1"/>
</dbReference>
<dbReference type="EMBL" id="BLAP01000062">
    <property type="protein sequence ID" value="GET13104.1"/>
    <property type="molecule type" value="Genomic_DNA"/>
</dbReference>
<name>A0A6F9Y6B5_9LACO</name>
<keyword evidence="5" id="KW-0472">Membrane</keyword>
<feature type="transmembrane region" description="Helical" evidence="5">
    <location>
        <begin position="6"/>
        <end position="26"/>
    </location>
</feature>
<dbReference type="InterPro" id="IPR000064">
    <property type="entry name" value="NLP_P60_dom"/>
</dbReference>
<comment type="caution">
    <text evidence="7">The sequence shown here is derived from an EMBL/GenBank/DDBJ whole genome shotgun (WGS) entry which is preliminary data.</text>
</comment>
<organism evidence="7">
    <name type="scientific">Ligilactobacillus agilis</name>
    <dbReference type="NCBI Taxonomy" id="1601"/>
    <lineage>
        <taxon>Bacteria</taxon>
        <taxon>Bacillati</taxon>
        <taxon>Bacillota</taxon>
        <taxon>Bacilli</taxon>
        <taxon>Lactobacillales</taxon>
        <taxon>Lactobacillaceae</taxon>
        <taxon>Ligilactobacillus</taxon>
    </lineage>
</organism>
<keyword evidence="5" id="KW-0812">Transmembrane</keyword>
<comment type="similarity">
    <text evidence="1">Belongs to the peptidase C40 family.</text>
</comment>
<dbReference type="Pfam" id="PF18013">
    <property type="entry name" value="Phage_lysozyme2"/>
    <property type="match status" value="1"/>
</dbReference>
<dbReference type="Pfam" id="PF00877">
    <property type="entry name" value="NLPC_P60"/>
    <property type="match status" value="1"/>
</dbReference>
<keyword evidence="5" id="KW-1133">Transmembrane helix</keyword>
<gene>
    <name evidence="7" type="ORF">SN811_16040</name>
</gene>
<dbReference type="RefSeq" id="WP_172577623.1">
    <property type="nucleotide sequence ID" value="NZ_BLAP01000062.1"/>
</dbReference>
<evidence type="ECO:0000256" key="5">
    <source>
        <dbReference type="SAM" id="Phobius"/>
    </source>
</evidence>
<dbReference type="GO" id="GO:0008234">
    <property type="term" value="F:cysteine-type peptidase activity"/>
    <property type="evidence" value="ECO:0007669"/>
    <property type="project" value="UniProtKB-KW"/>
</dbReference>
<evidence type="ECO:0000256" key="3">
    <source>
        <dbReference type="ARBA" id="ARBA00022801"/>
    </source>
</evidence>
<accession>A0A6F9Y6B5</accession>
<dbReference type="InterPro" id="IPR038765">
    <property type="entry name" value="Papain-like_cys_pep_sf"/>
</dbReference>
<dbReference type="PROSITE" id="PS51935">
    <property type="entry name" value="NLPC_P60"/>
    <property type="match status" value="1"/>
</dbReference>